<dbReference type="AlphaFoldDB" id="A0A832H5C0"/>
<dbReference type="InterPro" id="IPR050834">
    <property type="entry name" value="Glycosyltransf_2"/>
</dbReference>
<dbReference type="PANTHER" id="PTHR43685">
    <property type="entry name" value="GLYCOSYLTRANSFERASE"/>
    <property type="match status" value="1"/>
</dbReference>
<name>A0A832H5C0_9CYAN</name>
<protein>
    <submittedName>
        <fullName evidence="2">Glycosyltransferase family 2 protein</fullName>
    </submittedName>
</protein>
<reference evidence="2" key="1">
    <citation type="journal article" date="2020" name="mSystems">
        <title>Genome- and Community-Level Interaction Insights into Carbon Utilization and Element Cycling Functions of Hydrothermarchaeota in Hydrothermal Sediment.</title>
        <authorList>
            <person name="Zhou Z."/>
            <person name="Liu Y."/>
            <person name="Xu W."/>
            <person name="Pan J."/>
            <person name="Luo Z.H."/>
            <person name="Li M."/>
        </authorList>
    </citation>
    <scope>NUCLEOTIDE SEQUENCE [LARGE SCALE GENOMIC DNA]</scope>
    <source>
        <strain evidence="2">SpSt-402</strain>
    </source>
</reference>
<evidence type="ECO:0000259" key="1">
    <source>
        <dbReference type="Pfam" id="PF00535"/>
    </source>
</evidence>
<gene>
    <name evidence="2" type="ORF">ENR47_11540</name>
</gene>
<organism evidence="2">
    <name type="scientific">Oscillatoriales cyanobacterium SpSt-402</name>
    <dbReference type="NCBI Taxonomy" id="2282168"/>
    <lineage>
        <taxon>Bacteria</taxon>
        <taxon>Bacillati</taxon>
        <taxon>Cyanobacteriota</taxon>
        <taxon>Cyanophyceae</taxon>
        <taxon>Oscillatoriophycideae</taxon>
        <taxon>Oscillatoriales</taxon>
    </lineage>
</organism>
<proteinExistence type="predicted"/>
<dbReference type="EMBL" id="DSRD01000718">
    <property type="protein sequence ID" value="HGW94899.1"/>
    <property type="molecule type" value="Genomic_DNA"/>
</dbReference>
<dbReference type="InterPro" id="IPR029044">
    <property type="entry name" value="Nucleotide-diphossugar_trans"/>
</dbReference>
<dbReference type="SUPFAM" id="SSF53448">
    <property type="entry name" value="Nucleotide-diphospho-sugar transferases"/>
    <property type="match status" value="1"/>
</dbReference>
<dbReference type="CDD" id="cd00761">
    <property type="entry name" value="Glyco_tranf_GTA_type"/>
    <property type="match status" value="1"/>
</dbReference>
<dbReference type="InterPro" id="IPR001173">
    <property type="entry name" value="Glyco_trans_2-like"/>
</dbReference>
<keyword evidence="2" id="KW-0808">Transferase</keyword>
<evidence type="ECO:0000313" key="2">
    <source>
        <dbReference type="EMBL" id="HGW94899.1"/>
    </source>
</evidence>
<sequence length="316" mass="35850">MVLDVCICTHNPRRDIFVIVLNAIANQTLSKDAYKVWVIDNCSTPPVTDIDLLPLKNVGVDYQIVLEPQLGNLHARRRAVEETNGELLVFVDDDNELTSHYLETAVAIAANNPNLGCFGGKLLLASTIPHPKWIEPLLPYLAVRDFGDDIITNLSNHWGEWEPPTAGAGVRRQVLKRYLERLSEIPEALKLGRRGRSGLLSCEDSLMMRGAYDLGLECSYQPGLVLIHHLNPTRFKLLYLLKLMYSYGRSHVILERTLGHSFAPVSWVDACRIMINNIKIRDIKNFFHLMGLVAWDLGYFREVCRNPEEFASFQPQ</sequence>
<dbReference type="PANTHER" id="PTHR43685:SF3">
    <property type="entry name" value="SLR2126 PROTEIN"/>
    <property type="match status" value="1"/>
</dbReference>
<dbReference type="Pfam" id="PF00535">
    <property type="entry name" value="Glycos_transf_2"/>
    <property type="match status" value="1"/>
</dbReference>
<accession>A0A832H5C0</accession>
<dbReference type="Gene3D" id="3.90.550.10">
    <property type="entry name" value="Spore Coat Polysaccharide Biosynthesis Protein SpsA, Chain A"/>
    <property type="match status" value="1"/>
</dbReference>
<dbReference type="GO" id="GO:0016740">
    <property type="term" value="F:transferase activity"/>
    <property type="evidence" value="ECO:0007669"/>
    <property type="project" value="UniProtKB-KW"/>
</dbReference>
<feature type="domain" description="Glycosyltransferase 2-like" evidence="1">
    <location>
        <begin position="5"/>
        <end position="118"/>
    </location>
</feature>
<comment type="caution">
    <text evidence="2">The sequence shown here is derived from an EMBL/GenBank/DDBJ whole genome shotgun (WGS) entry which is preliminary data.</text>
</comment>